<feature type="domain" description="Glycosyl transferase family 1" evidence="1">
    <location>
        <begin position="224"/>
        <end position="393"/>
    </location>
</feature>
<evidence type="ECO:0000313" key="3">
    <source>
        <dbReference type="EMBL" id="NEW07156.1"/>
    </source>
</evidence>
<dbReference type="InterPro" id="IPR001296">
    <property type="entry name" value="Glyco_trans_1"/>
</dbReference>
<organism evidence="3">
    <name type="scientific">Paenibacillus sp. SYP-B3998</name>
    <dbReference type="NCBI Taxonomy" id="2678564"/>
    <lineage>
        <taxon>Bacteria</taxon>
        <taxon>Bacillati</taxon>
        <taxon>Bacillota</taxon>
        <taxon>Bacilli</taxon>
        <taxon>Bacillales</taxon>
        <taxon>Paenibacillaceae</taxon>
        <taxon>Paenibacillus</taxon>
    </lineage>
</organism>
<accession>A0A6G3ZY60</accession>
<dbReference type="EMBL" id="JAAIKC010000004">
    <property type="protein sequence ID" value="NEW07156.1"/>
    <property type="molecule type" value="Genomic_DNA"/>
</dbReference>
<sequence>MPVSTNKILLYSINYAPELTGIGKYNAEMVAWLVQNGYEVRVVTAPPYYPEWKIKQGYSGKTYTNERMHGAEVWRCPLWVPKKLSGAKRLMHLASFAVTSIPVIIRQMAWKPNLIIVVEPPLAISPVAILLSKMFKVKSWLHVQDLEVDAAFDLGILPQNKGIKSIVMGVERWMMKKFTIVSSISSSMNDRLLKKGVAQDQIRFFPNWVVVSDIFPQRQPVLTYREQLGIQGDDVVVLYSGNMGAKQGLEILLEAAEKLVTNPRIRFILCGDGAAKEKLMEIAVQKKLRNVDFIPLQPKEALNDLLNTADIHALIQKKNASDLVMPSKLTGMLASGRSIIATSGENTALYDVMKKAAAGIVVPPEDLEQLTKAIQQLAQNESGRTVYGRNAREYALNCLSIDSIMANFEKDYTDLVSPRSVTKSRANMHTH</sequence>
<dbReference type="SUPFAM" id="SSF53756">
    <property type="entry name" value="UDP-Glycosyltransferase/glycogen phosphorylase"/>
    <property type="match status" value="1"/>
</dbReference>
<protein>
    <submittedName>
        <fullName evidence="3">Glycosyltransferase WbuB</fullName>
    </submittedName>
</protein>
<dbReference type="NCBIfam" id="NF007640">
    <property type="entry name" value="PRK10307.1"/>
    <property type="match status" value="1"/>
</dbReference>
<feature type="domain" description="Glycosyltransferase subfamily 4-like N-terminal" evidence="2">
    <location>
        <begin position="20"/>
        <end position="208"/>
    </location>
</feature>
<name>A0A6G3ZY60_9BACL</name>
<proteinExistence type="predicted"/>
<dbReference type="GO" id="GO:0016758">
    <property type="term" value="F:hexosyltransferase activity"/>
    <property type="evidence" value="ECO:0007669"/>
    <property type="project" value="TreeGrafter"/>
</dbReference>
<dbReference type="InterPro" id="IPR050194">
    <property type="entry name" value="Glycosyltransferase_grp1"/>
</dbReference>
<dbReference type="AlphaFoldDB" id="A0A6G3ZY60"/>
<dbReference type="PANTHER" id="PTHR45947:SF3">
    <property type="entry name" value="SULFOQUINOVOSYL TRANSFERASE SQD2"/>
    <property type="match status" value="1"/>
</dbReference>
<dbReference type="PANTHER" id="PTHR45947">
    <property type="entry name" value="SULFOQUINOVOSYL TRANSFERASE SQD2"/>
    <property type="match status" value="1"/>
</dbReference>
<keyword evidence="3" id="KW-0808">Transferase</keyword>
<dbReference type="Pfam" id="PF00534">
    <property type="entry name" value="Glycos_transf_1"/>
    <property type="match status" value="1"/>
</dbReference>
<reference evidence="3" key="1">
    <citation type="submission" date="2020-02" db="EMBL/GenBank/DDBJ databases">
        <authorList>
            <person name="Shen X.-R."/>
            <person name="Zhang Y.-X."/>
        </authorList>
    </citation>
    <scope>NUCLEOTIDE SEQUENCE</scope>
    <source>
        <strain evidence="3">SYP-B3998</strain>
    </source>
</reference>
<dbReference type="InterPro" id="IPR028098">
    <property type="entry name" value="Glyco_trans_4-like_N"/>
</dbReference>
<evidence type="ECO:0000259" key="1">
    <source>
        <dbReference type="Pfam" id="PF00534"/>
    </source>
</evidence>
<gene>
    <name evidence="3" type="ORF">GK047_14200</name>
</gene>
<evidence type="ECO:0000259" key="2">
    <source>
        <dbReference type="Pfam" id="PF13579"/>
    </source>
</evidence>
<dbReference type="CDD" id="cd03794">
    <property type="entry name" value="GT4_WbuB-like"/>
    <property type="match status" value="1"/>
</dbReference>
<dbReference type="Gene3D" id="3.40.50.2000">
    <property type="entry name" value="Glycogen Phosphorylase B"/>
    <property type="match status" value="2"/>
</dbReference>
<comment type="caution">
    <text evidence="3">The sequence shown here is derived from an EMBL/GenBank/DDBJ whole genome shotgun (WGS) entry which is preliminary data.</text>
</comment>
<dbReference type="Pfam" id="PF13579">
    <property type="entry name" value="Glyco_trans_4_4"/>
    <property type="match status" value="1"/>
</dbReference>